<dbReference type="Gene3D" id="3.10.310.10">
    <property type="entry name" value="Diaminopimelate Epimerase, Chain A, domain 1"/>
    <property type="match status" value="2"/>
</dbReference>
<dbReference type="Pfam" id="PF02567">
    <property type="entry name" value="PhzC-PhzF"/>
    <property type="match status" value="1"/>
</dbReference>
<dbReference type="RefSeq" id="WP_274996571.1">
    <property type="nucleotide sequence ID" value="NZ_JAJQQP010000013.1"/>
</dbReference>
<dbReference type="EMBL" id="JAVDYE010000001">
    <property type="protein sequence ID" value="MDR7385641.1"/>
    <property type="molecule type" value="Genomic_DNA"/>
</dbReference>
<sequence length="300" mass="31739">MPSPTPRAYHHVDVFASRPYTGNSLAVLPDALDLTDAQLLTITQELRHFETIFLGPVSADGTVAARVFDLFEELPFAGHPLLGAAAVLHASAGDPQPRQWVFELRDRQVRATTRRSGVGYHATIDQGRPEFLGTVAGDAVAPLYEALDLPGPTAGAAGSGSSGLPLEVVSTGLRYLIVPVRGGLDRARIVRPDFAALLAEQGAQYAYLIDPDTLEGRHWNNDGIMEDVATGSAAGCVGAYLARHGVVPTGVELVLHQGRFTGRPSELHVLPEGTPADLHNVRVGGEVALVARGFLDALPG</sequence>
<dbReference type="InterPro" id="IPR003719">
    <property type="entry name" value="Phenazine_PhzF-like"/>
</dbReference>
<gene>
    <name evidence="1" type="ORF">J2S48_005156</name>
</gene>
<dbReference type="PANTHER" id="PTHR13774:SF32">
    <property type="entry name" value="ANTISENSE-ENHANCING SEQUENCE 1"/>
    <property type="match status" value="1"/>
</dbReference>
<dbReference type="PIRSF" id="PIRSF016184">
    <property type="entry name" value="PhzC_PhzF"/>
    <property type="match status" value="1"/>
</dbReference>
<protein>
    <submittedName>
        <fullName evidence="1">PhzF family phenazine biosynthesis protein</fullName>
    </submittedName>
</protein>
<proteinExistence type="predicted"/>
<evidence type="ECO:0000313" key="1">
    <source>
        <dbReference type="EMBL" id="MDR7385641.1"/>
    </source>
</evidence>
<accession>A0ABU2CWB6</accession>
<dbReference type="SUPFAM" id="SSF54506">
    <property type="entry name" value="Diaminopimelate epimerase-like"/>
    <property type="match status" value="1"/>
</dbReference>
<comment type="caution">
    <text evidence="1">The sequence shown here is derived from an EMBL/GenBank/DDBJ whole genome shotgun (WGS) entry which is preliminary data.</text>
</comment>
<dbReference type="NCBIfam" id="TIGR00654">
    <property type="entry name" value="PhzF_family"/>
    <property type="match status" value="1"/>
</dbReference>
<name>A0ABU2CWB6_9MICO</name>
<organism evidence="1 2">
    <name type="scientific">Promicromonospora iranensis</name>
    <dbReference type="NCBI Taxonomy" id="1105144"/>
    <lineage>
        <taxon>Bacteria</taxon>
        <taxon>Bacillati</taxon>
        <taxon>Actinomycetota</taxon>
        <taxon>Actinomycetes</taxon>
        <taxon>Micrococcales</taxon>
        <taxon>Promicromonosporaceae</taxon>
        <taxon>Promicromonospora</taxon>
    </lineage>
</organism>
<reference evidence="1 2" key="1">
    <citation type="submission" date="2023-07" db="EMBL/GenBank/DDBJ databases">
        <title>Sequencing the genomes of 1000 actinobacteria strains.</title>
        <authorList>
            <person name="Klenk H.-P."/>
        </authorList>
    </citation>
    <scope>NUCLEOTIDE SEQUENCE [LARGE SCALE GENOMIC DNA]</scope>
    <source>
        <strain evidence="1 2">DSM 45554</strain>
    </source>
</reference>
<evidence type="ECO:0000313" key="2">
    <source>
        <dbReference type="Proteomes" id="UP001183585"/>
    </source>
</evidence>
<dbReference type="PANTHER" id="PTHR13774">
    <property type="entry name" value="PHENAZINE BIOSYNTHESIS PROTEIN"/>
    <property type="match status" value="1"/>
</dbReference>
<keyword evidence="2" id="KW-1185">Reference proteome</keyword>
<dbReference type="Proteomes" id="UP001183585">
    <property type="component" value="Unassembled WGS sequence"/>
</dbReference>